<gene>
    <name evidence="1" type="ordered locus">MTR_3g073030</name>
</gene>
<dbReference type="PaxDb" id="3880-AES71351"/>
<keyword evidence="3" id="KW-1185">Reference proteome</keyword>
<protein>
    <recommendedName>
        <fullName evidence="4">RNase H type-1 domain-containing protein</fullName>
    </recommendedName>
</protein>
<reference evidence="1 3" key="1">
    <citation type="journal article" date="2011" name="Nature">
        <title>The Medicago genome provides insight into the evolution of rhizobial symbioses.</title>
        <authorList>
            <person name="Young N.D."/>
            <person name="Debelle F."/>
            <person name="Oldroyd G.E."/>
            <person name="Geurts R."/>
            <person name="Cannon S.B."/>
            <person name="Udvardi M.K."/>
            <person name="Benedito V.A."/>
            <person name="Mayer K.F."/>
            <person name="Gouzy J."/>
            <person name="Schoof H."/>
            <person name="Van de Peer Y."/>
            <person name="Proost S."/>
            <person name="Cook D.R."/>
            <person name="Meyers B.C."/>
            <person name="Spannagl M."/>
            <person name="Cheung F."/>
            <person name="De Mita S."/>
            <person name="Krishnakumar V."/>
            <person name="Gundlach H."/>
            <person name="Zhou S."/>
            <person name="Mudge J."/>
            <person name="Bharti A.K."/>
            <person name="Murray J.D."/>
            <person name="Naoumkina M.A."/>
            <person name="Rosen B."/>
            <person name="Silverstein K.A."/>
            <person name="Tang H."/>
            <person name="Rombauts S."/>
            <person name="Zhao P.X."/>
            <person name="Zhou P."/>
            <person name="Barbe V."/>
            <person name="Bardou P."/>
            <person name="Bechner M."/>
            <person name="Bellec A."/>
            <person name="Berger A."/>
            <person name="Berges H."/>
            <person name="Bidwell S."/>
            <person name="Bisseling T."/>
            <person name="Choisne N."/>
            <person name="Couloux A."/>
            <person name="Denny R."/>
            <person name="Deshpande S."/>
            <person name="Dai X."/>
            <person name="Doyle J.J."/>
            <person name="Dudez A.M."/>
            <person name="Farmer A.D."/>
            <person name="Fouteau S."/>
            <person name="Franken C."/>
            <person name="Gibelin C."/>
            <person name="Gish J."/>
            <person name="Goldstein S."/>
            <person name="Gonzalez A.J."/>
            <person name="Green P.J."/>
            <person name="Hallab A."/>
            <person name="Hartog M."/>
            <person name="Hua A."/>
            <person name="Humphray S.J."/>
            <person name="Jeong D.H."/>
            <person name="Jing Y."/>
            <person name="Jocker A."/>
            <person name="Kenton S.M."/>
            <person name="Kim D.J."/>
            <person name="Klee K."/>
            <person name="Lai H."/>
            <person name="Lang C."/>
            <person name="Lin S."/>
            <person name="Macmil S.L."/>
            <person name="Magdelenat G."/>
            <person name="Matthews L."/>
            <person name="McCorrison J."/>
            <person name="Monaghan E.L."/>
            <person name="Mun J.H."/>
            <person name="Najar F.Z."/>
            <person name="Nicholson C."/>
            <person name="Noirot C."/>
            <person name="O'Bleness M."/>
            <person name="Paule C.R."/>
            <person name="Poulain J."/>
            <person name="Prion F."/>
            <person name="Qin B."/>
            <person name="Qu C."/>
            <person name="Retzel E.F."/>
            <person name="Riddle C."/>
            <person name="Sallet E."/>
            <person name="Samain S."/>
            <person name="Samson N."/>
            <person name="Sanders I."/>
            <person name="Saurat O."/>
            <person name="Scarpelli C."/>
            <person name="Schiex T."/>
            <person name="Segurens B."/>
            <person name="Severin A.J."/>
            <person name="Sherrier D.J."/>
            <person name="Shi R."/>
            <person name="Sims S."/>
            <person name="Singer S.R."/>
            <person name="Sinharoy S."/>
            <person name="Sterck L."/>
            <person name="Viollet A."/>
            <person name="Wang B.B."/>
            <person name="Wang K."/>
            <person name="Wang M."/>
            <person name="Wang X."/>
            <person name="Warfsmann J."/>
            <person name="Weissenbach J."/>
            <person name="White D.D."/>
            <person name="White J.D."/>
            <person name="Wiley G.B."/>
            <person name="Wincker P."/>
            <person name="Xing Y."/>
            <person name="Yang L."/>
            <person name="Yao Z."/>
            <person name="Ying F."/>
            <person name="Zhai J."/>
            <person name="Zhou L."/>
            <person name="Zuber A."/>
            <person name="Denarie J."/>
            <person name="Dixon R.A."/>
            <person name="May G.D."/>
            <person name="Schwartz D.C."/>
            <person name="Rogers J."/>
            <person name="Quetier F."/>
            <person name="Town C.D."/>
            <person name="Roe B.A."/>
        </authorList>
    </citation>
    <scope>NUCLEOTIDE SEQUENCE [LARGE SCALE GENOMIC DNA]</scope>
    <source>
        <strain evidence="1">A17</strain>
        <strain evidence="2 3">cv. Jemalong A17</strain>
    </source>
</reference>
<evidence type="ECO:0008006" key="4">
    <source>
        <dbReference type="Google" id="ProtNLM"/>
    </source>
</evidence>
<dbReference type="EnsemblPlants" id="AES71351">
    <property type="protein sequence ID" value="AES71351"/>
    <property type="gene ID" value="MTR_3g073030"/>
</dbReference>
<reference evidence="2" key="3">
    <citation type="submission" date="2015-04" db="UniProtKB">
        <authorList>
            <consortium name="EnsemblPlants"/>
        </authorList>
    </citation>
    <scope>IDENTIFICATION</scope>
    <source>
        <strain evidence="2">cv. Jemalong A17</strain>
    </source>
</reference>
<sequence>MFCRMPLVPIRLKNRWHNCFLTCFQVISSHILREGNSCADGRANHGHNIQGVWWSTALPDFIQGSFFSDRFSWPKYRFP</sequence>
<reference evidence="1 3" key="2">
    <citation type="journal article" date="2014" name="BMC Genomics">
        <title>An improved genome release (version Mt4.0) for the model legume Medicago truncatula.</title>
        <authorList>
            <person name="Tang H."/>
            <person name="Krishnakumar V."/>
            <person name="Bidwell S."/>
            <person name="Rosen B."/>
            <person name="Chan A."/>
            <person name="Zhou S."/>
            <person name="Gentzbittel L."/>
            <person name="Childs K.L."/>
            <person name="Yandell M."/>
            <person name="Gundlach H."/>
            <person name="Mayer K.F."/>
            <person name="Schwartz D.C."/>
            <person name="Town C.D."/>
        </authorList>
    </citation>
    <scope>GENOME REANNOTATION</scope>
    <source>
        <strain evidence="2 3">cv. Jemalong A17</strain>
    </source>
</reference>
<evidence type="ECO:0000313" key="2">
    <source>
        <dbReference type="EnsemblPlants" id="AES71351"/>
    </source>
</evidence>
<proteinExistence type="predicted"/>
<organism evidence="1 3">
    <name type="scientific">Medicago truncatula</name>
    <name type="common">Barrel medic</name>
    <name type="synonym">Medicago tribuloides</name>
    <dbReference type="NCBI Taxonomy" id="3880"/>
    <lineage>
        <taxon>Eukaryota</taxon>
        <taxon>Viridiplantae</taxon>
        <taxon>Streptophyta</taxon>
        <taxon>Embryophyta</taxon>
        <taxon>Tracheophyta</taxon>
        <taxon>Spermatophyta</taxon>
        <taxon>Magnoliopsida</taxon>
        <taxon>eudicotyledons</taxon>
        <taxon>Gunneridae</taxon>
        <taxon>Pentapetalae</taxon>
        <taxon>rosids</taxon>
        <taxon>fabids</taxon>
        <taxon>Fabales</taxon>
        <taxon>Fabaceae</taxon>
        <taxon>Papilionoideae</taxon>
        <taxon>50 kb inversion clade</taxon>
        <taxon>NPAAA clade</taxon>
        <taxon>Hologalegina</taxon>
        <taxon>IRL clade</taxon>
        <taxon>Trifolieae</taxon>
        <taxon>Medicago</taxon>
    </lineage>
</organism>
<accession>G7J3L7</accession>
<accession>A0A0C3VJ04</accession>
<evidence type="ECO:0000313" key="1">
    <source>
        <dbReference type="EMBL" id="AES71351.2"/>
    </source>
</evidence>
<dbReference type="Proteomes" id="UP000002051">
    <property type="component" value="Chromosome 3"/>
</dbReference>
<dbReference type="EMBL" id="CM001219">
    <property type="protein sequence ID" value="AES71351.2"/>
    <property type="molecule type" value="Genomic_DNA"/>
</dbReference>
<dbReference type="HOGENOM" id="CLU_2779768_0_0_1"/>
<name>G7J3L7_MEDTR</name>
<evidence type="ECO:0000313" key="3">
    <source>
        <dbReference type="Proteomes" id="UP000002051"/>
    </source>
</evidence>
<dbReference type="AlphaFoldDB" id="G7J3L7"/>